<dbReference type="PANTHER" id="PTHR43200">
    <property type="entry name" value="PHOSPHATASE"/>
    <property type="match status" value="1"/>
</dbReference>
<dbReference type="SUPFAM" id="SSF56655">
    <property type="entry name" value="Carbohydrate phosphatase"/>
    <property type="match status" value="1"/>
</dbReference>
<dbReference type="GO" id="GO:0000103">
    <property type="term" value="P:sulfate assimilation"/>
    <property type="evidence" value="ECO:0007669"/>
    <property type="project" value="TreeGrafter"/>
</dbReference>
<protein>
    <submittedName>
        <fullName evidence="7">Carbohydrate phosphatase</fullName>
    </submittedName>
</protein>
<dbReference type="InterPro" id="IPR000760">
    <property type="entry name" value="Inositol_monophosphatase-like"/>
</dbReference>
<comment type="similarity">
    <text evidence="2">Belongs to the inositol monophosphatase superfamily.</text>
</comment>
<comment type="cofactor">
    <cofactor evidence="1 6">
        <name>Mg(2+)</name>
        <dbReference type="ChEBI" id="CHEBI:18420"/>
    </cofactor>
</comment>
<evidence type="ECO:0000313" key="8">
    <source>
        <dbReference type="Proteomes" id="UP000800094"/>
    </source>
</evidence>
<keyword evidence="5 6" id="KW-0460">Magnesium</keyword>
<dbReference type="CDD" id="cd01517">
    <property type="entry name" value="PAP_phosphatase"/>
    <property type="match status" value="1"/>
</dbReference>
<feature type="binding site" evidence="6">
    <location>
        <position position="317"/>
    </location>
    <ligand>
        <name>Mg(2+)</name>
        <dbReference type="ChEBI" id="CHEBI:18420"/>
        <label>1</label>
        <note>catalytic</note>
    </ligand>
</feature>
<dbReference type="Proteomes" id="UP000800094">
    <property type="component" value="Unassembled WGS sequence"/>
</dbReference>
<keyword evidence="3 6" id="KW-0479">Metal-binding</keyword>
<dbReference type="AlphaFoldDB" id="A0A6A6J1B6"/>
<evidence type="ECO:0000313" key="7">
    <source>
        <dbReference type="EMBL" id="KAF2256436.1"/>
    </source>
</evidence>
<accession>A0A6A6J1B6</accession>
<gene>
    <name evidence="7" type="ORF">BU26DRAFT_21945</name>
</gene>
<dbReference type="Gene3D" id="3.30.540.10">
    <property type="entry name" value="Fructose-1,6-Bisphosphatase, subunit A, domain 1"/>
    <property type="match status" value="1"/>
</dbReference>
<dbReference type="GeneID" id="54574069"/>
<reference evidence="7" key="1">
    <citation type="journal article" date="2020" name="Stud. Mycol.">
        <title>101 Dothideomycetes genomes: a test case for predicting lifestyles and emergence of pathogens.</title>
        <authorList>
            <person name="Haridas S."/>
            <person name="Albert R."/>
            <person name="Binder M."/>
            <person name="Bloem J."/>
            <person name="Labutti K."/>
            <person name="Salamov A."/>
            <person name="Andreopoulos B."/>
            <person name="Baker S."/>
            <person name="Barry K."/>
            <person name="Bills G."/>
            <person name="Bluhm B."/>
            <person name="Cannon C."/>
            <person name="Castanera R."/>
            <person name="Culley D."/>
            <person name="Daum C."/>
            <person name="Ezra D."/>
            <person name="Gonzalez J."/>
            <person name="Henrissat B."/>
            <person name="Kuo A."/>
            <person name="Liang C."/>
            <person name="Lipzen A."/>
            <person name="Lutzoni F."/>
            <person name="Magnuson J."/>
            <person name="Mondo S."/>
            <person name="Nolan M."/>
            <person name="Ohm R."/>
            <person name="Pangilinan J."/>
            <person name="Park H.-J."/>
            <person name="Ramirez L."/>
            <person name="Alfaro M."/>
            <person name="Sun H."/>
            <person name="Tritt A."/>
            <person name="Yoshinaga Y."/>
            <person name="Zwiers L.-H."/>
            <person name="Turgeon B."/>
            <person name="Goodwin S."/>
            <person name="Spatafora J."/>
            <person name="Crous P."/>
            <person name="Grigoriev I."/>
        </authorList>
    </citation>
    <scope>NUCLEOTIDE SEQUENCE</scope>
    <source>
        <strain evidence="7">CBS 122368</strain>
    </source>
</reference>
<evidence type="ECO:0000256" key="2">
    <source>
        <dbReference type="ARBA" id="ARBA00009759"/>
    </source>
</evidence>
<dbReference type="OrthoDB" id="411145at2759"/>
<feature type="binding site" evidence="6">
    <location>
        <position position="151"/>
    </location>
    <ligand>
        <name>Mg(2+)</name>
        <dbReference type="ChEBI" id="CHEBI:18420"/>
        <label>1</label>
        <note>catalytic</note>
    </ligand>
</feature>
<evidence type="ECO:0000256" key="5">
    <source>
        <dbReference type="ARBA" id="ARBA00022842"/>
    </source>
</evidence>
<dbReference type="InterPro" id="IPR051090">
    <property type="entry name" value="Inositol_monoP_superfamily"/>
</dbReference>
<dbReference type="EMBL" id="ML987189">
    <property type="protein sequence ID" value="KAF2256436.1"/>
    <property type="molecule type" value="Genomic_DNA"/>
</dbReference>
<proteinExistence type="inferred from homology"/>
<evidence type="ECO:0000256" key="6">
    <source>
        <dbReference type="PIRSR" id="PIRSR600760-2"/>
    </source>
</evidence>
<dbReference type="Gene3D" id="3.40.190.80">
    <property type="match status" value="1"/>
</dbReference>
<evidence type="ECO:0000256" key="4">
    <source>
        <dbReference type="ARBA" id="ARBA00022801"/>
    </source>
</evidence>
<name>A0A6A6J1B6_9PLEO</name>
<dbReference type="PROSITE" id="PS00629">
    <property type="entry name" value="IMP_1"/>
    <property type="match status" value="1"/>
</dbReference>
<feature type="binding site" evidence="6">
    <location>
        <position position="154"/>
    </location>
    <ligand>
        <name>Mg(2+)</name>
        <dbReference type="ChEBI" id="CHEBI:18420"/>
        <label>1</label>
        <note>catalytic</note>
    </ligand>
</feature>
<evidence type="ECO:0000256" key="1">
    <source>
        <dbReference type="ARBA" id="ARBA00001946"/>
    </source>
</evidence>
<keyword evidence="8" id="KW-1185">Reference proteome</keyword>
<dbReference type="PANTHER" id="PTHR43200:SF2">
    <property type="entry name" value="3'(2'),5'-BISPHOSPHATE NUCLEOTIDASE"/>
    <property type="match status" value="1"/>
</dbReference>
<dbReference type="InterPro" id="IPR020583">
    <property type="entry name" value="Inositol_monoP_metal-BS"/>
</dbReference>
<organism evidence="7 8">
    <name type="scientific">Trematosphaeria pertusa</name>
    <dbReference type="NCBI Taxonomy" id="390896"/>
    <lineage>
        <taxon>Eukaryota</taxon>
        <taxon>Fungi</taxon>
        <taxon>Dikarya</taxon>
        <taxon>Ascomycota</taxon>
        <taxon>Pezizomycotina</taxon>
        <taxon>Dothideomycetes</taxon>
        <taxon>Pleosporomycetidae</taxon>
        <taxon>Pleosporales</taxon>
        <taxon>Massarineae</taxon>
        <taxon>Trematosphaeriaceae</taxon>
        <taxon>Trematosphaeria</taxon>
    </lineage>
</organism>
<sequence>MPPSYTEELSLALRVIHTASLLTKSVLRTLKNNVSAETKADDSPVTIADFAAQAVIISALRAAYPSDSFIGEESADQLRKNEDLAERVWQLVQRANDFSAAGESRSSDVQHVQRLGENMALALPASKNEMLHVIDLGTSTQTAEGRVWVLDPVDGTATFMTGNQYAVCLCLLVDGVQQVGVIGAPNLAFDTRGLLGQSRIHEEQVDGPGYGVVLSAVRGDGTYIRAMHASGLGEARRTRHQQTARKELSALDFIETTIGKTSLSQTEHQDVANCLSAKWPGTLLWSQQMKYVALALGATDVMVRLPKGKDRYTYVWDHAGGQLLFQEAGGIVKDLDGGDIDFAQGRKIEGYRNFGMVAAMPWAFDKVHEAAREVMSRRTR</sequence>
<dbReference type="GO" id="GO:0046872">
    <property type="term" value="F:metal ion binding"/>
    <property type="evidence" value="ECO:0007669"/>
    <property type="project" value="UniProtKB-KW"/>
</dbReference>
<dbReference type="GO" id="GO:0008441">
    <property type="term" value="F:3'(2'),5'-bisphosphate nucleotidase activity"/>
    <property type="evidence" value="ECO:0007669"/>
    <property type="project" value="TreeGrafter"/>
</dbReference>
<dbReference type="RefSeq" id="XP_033691440.1">
    <property type="nucleotide sequence ID" value="XM_033820739.1"/>
</dbReference>
<feature type="binding site" evidence="6">
    <location>
        <position position="72"/>
    </location>
    <ligand>
        <name>Mg(2+)</name>
        <dbReference type="ChEBI" id="CHEBI:18420"/>
        <label>1</label>
        <note>catalytic</note>
    </ligand>
</feature>
<dbReference type="Pfam" id="PF00459">
    <property type="entry name" value="Inositol_P"/>
    <property type="match status" value="2"/>
</dbReference>
<keyword evidence="4" id="KW-0378">Hydrolase</keyword>
<evidence type="ECO:0000256" key="3">
    <source>
        <dbReference type="ARBA" id="ARBA00022723"/>
    </source>
</evidence>